<sequence length="131" mass="14435">MGRRTVASSALHGTNLICIEVQVRRESEEMEEVTVAKIQDADGVEDCGRFSIGGGQDHAAWGAVAAKAESPMKSESTRGKRSPWAFDFACPWCEMLACSDRFVAGALGFLRAEKESEQGRKGRRRLRRCVQ</sequence>
<organism evidence="1">
    <name type="scientific">Arundo donax</name>
    <name type="common">Giant reed</name>
    <name type="synonym">Donax arundinaceus</name>
    <dbReference type="NCBI Taxonomy" id="35708"/>
    <lineage>
        <taxon>Eukaryota</taxon>
        <taxon>Viridiplantae</taxon>
        <taxon>Streptophyta</taxon>
        <taxon>Embryophyta</taxon>
        <taxon>Tracheophyta</taxon>
        <taxon>Spermatophyta</taxon>
        <taxon>Magnoliopsida</taxon>
        <taxon>Liliopsida</taxon>
        <taxon>Poales</taxon>
        <taxon>Poaceae</taxon>
        <taxon>PACMAD clade</taxon>
        <taxon>Arundinoideae</taxon>
        <taxon>Arundineae</taxon>
        <taxon>Arundo</taxon>
    </lineage>
</organism>
<proteinExistence type="predicted"/>
<name>A0A0A9HJ49_ARUDO</name>
<evidence type="ECO:0000313" key="1">
    <source>
        <dbReference type="EMBL" id="JAE36782.1"/>
    </source>
</evidence>
<reference evidence="1" key="1">
    <citation type="submission" date="2014-09" db="EMBL/GenBank/DDBJ databases">
        <authorList>
            <person name="Magalhaes I.L.F."/>
            <person name="Oliveira U."/>
            <person name="Santos F.R."/>
            <person name="Vidigal T.H.D.A."/>
            <person name="Brescovit A.D."/>
            <person name="Santos A.J."/>
        </authorList>
    </citation>
    <scope>NUCLEOTIDE SEQUENCE</scope>
    <source>
        <tissue evidence="1">Shoot tissue taken approximately 20 cm above the soil surface</tissue>
    </source>
</reference>
<protein>
    <submittedName>
        <fullName evidence="1">Uncharacterized protein</fullName>
    </submittedName>
</protein>
<dbReference type="EMBL" id="GBRH01161114">
    <property type="protein sequence ID" value="JAE36782.1"/>
    <property type="molecule type" value="Transcribed_RNA"/>
</dbReference>
<reference evidence="1" key="2">
    <citation type="journal article" date="2015" name="Data Brief">
        <title>Shoot transcriptome of the giant reed, Arundo donax.</title>
        <authorList>
            <person name="Barrero R.A."/>
            <person name="Guerrero F.D."/>
            <person name="Moolhuijzen P."/>
            <person name="Goolsby J.A."/>
            <person name="Tidwell J."/>
            <person name="Bellgard S.E."/>
            <person name="Bellgard M.I."/>
        </authorList>
    </citation>
    <scope>NUCLEOTIDE SEQUENCE</scope>
    <source>
        <tissue evidence="1">Shoot tissue taken approximately 20 cm above the soil surface</tissue>
    </source>
</reference>
<dbReference type="AlphaFoldDB" id="A0A0A9HJ49"/>
<accession>A0A0A9HJ49</accession>